<evidence type="ECO:0000313" key="2">
    <source>
        <dbReference type="Proteomes" id="UP000711178"/>
    </source>
</evidence>
<accession>A0ABS7FAY6</accession>
<keyword evidence="2" id="KW-1185">Reference proteome</keyword>
<dbReference type="RefSeq" id="WP_043579595.1">
    <property type="nucleotide sequence ID" value="NZ_CP142381.1"/>
</dbReference>
<dbReference type="Proteomes" id="UP000711178">
    <property type="component" value="Unassembled WGS sequence"/>
</dbReference>
<organism evidence="1 2">
    <name type="scientific">Chromobacterium subtsugae</name>
    <dbReference type="NCBI Taxonomy" id="251747"/>
    <lineage>
        <taxon>Bacteria</taxon>
        <taxon>Pseudomonadati</taxon>
        <taxon>Pseudomonadota</taxon>
        <taxon>Betaproteobacteria</taxon>
        <taxon>Neisseriales</taxon>
        <taxon>Chromobacteriaceae</taxon>
        <taxon>Chromobacterium</taxon>
    </lineage>
</organism>
<reference evidence="1 2" key="1">
    <citation type="submission" date="2021-05" db="EMBL/GenBank/DDBJ databases">
        <title>Draft Whole Genome Sequencing Of Biosensor Chromobacterium violaceum Strain CV026 Reveals A Regulatory RNA In Chromobacterium violaceum Phenotype Regulatory Network.</title>
        <authorList>
            <person name="Hong K.W."/>
            <person name="Chan K.G."/>
            <person name="Chang C.-Y."/>
        </authorList>
    </citation>
    <scope>NUCLEOTIDE SEQUENCE [LARGE SCALE GENOMIC DNA]</scope>
    <source>
        <strain evidence="1 2">ATCC 31532</strain>
    </source>
</reference>
<gene>
    <name evidence="1" type="ORF">KIF53_02440</name>
</gene>
<dbReference type="EMBL" id="JAHDTB010000001">
    <property type="protein sequence ID" value="MBW8286494.1"/>
    <property type="molecule type" value="Genomic_DNA"/>
</dbReference>
<sequence length="499" mass="55963">MDPQLVDTQPASVAAWLERLPYTDLPECGRLLSQALYQLARTPLEPTQRFKLLLLYLKALDRYYPLLEAESQHNDILSSPKTRLLAVLSVKLFANLYIAFKQTLNEKLGRHALLEREQPKIELLLYTMMAARQYLNVSQQNYCPLPAGFWLDCHQLYALARERGWQDKALSGDDSLAVIYRQILLLGLTSTNRLSVVDMHLARQLIYDLARQVSLLPVAGLNDNRHGYLLDPLEDNPPRHLLITPGSLHGHCSMLELSGAVDTMRRSLEQLQSASGNAAAQLGDVVQLLSGLVEEWQHPRRRKHGREDSQAVVEVVSTLSSIWHLANHGSWQLAGAGSEEENARLRSPPSSCLLTLVNRSESGYLLRGLPREQTLRAGEALLLHPPDQPEAAQLCAVRWVLMQPTGKEVECGVEILGGLPQPVLAMPSITHSGDSFLRGLRLPAAAGRPDLLLLPGRQFSQLREFRLRDDAGEKLIRAAKLLQQSPHFQLIEYRPSEYF</sequence>
<evidence type="ECO:0000313" key="1">
    <source>
        <dbReference type="EMBL" id="MBW8286494.1"/>
    </source>
</evidence>
<protein>
    <recommendedName>
        <fullName evidence="3">Molecular chaperone</fullName>
    </recommendedName>
</protein>
<evidence type="ECO:0008006" key="3">
    <source>
        <dbReference type="Google" id="ProtNLM"/>
    </source>
</evidence>
<proteinExistence type="predicted"/>
<dbReference type="GeneID" id="89687822"/>
<name>A0ABS7FAY6_9NEIS</name>
<comment type="caution">
    <text evidence="1">The sequence shown here is derived from an EMBL/GenBank/DDBJ whole genome shotgun (WGS) entry which is preliminary data.</text>
</comment>